<keyword evidence="1" id="KW-0732">Signal</keyword>
<accession>A0A4V6A1U4</accession>
<reference evidence="2 3" key="1">
    <citation type="journal article" date="2015" name="Genome Biol.">
        <title>Comparative genomics of Steinernema reveals deeply conserved gene regulatory networks.</title>
        <authorList>
            <person name="Dillman A.R."/>
            <person name="Macchietto M."/>
            <person name="Porter C.F."/>
            <person name="Rogers A."/>
            <person name="Williams B."/>
            <person name="Antoshechkin I."/>
            <person name="Lee M.M."/>
            <person name="Goodwin Z."/>
            <person name="Lu X."/>
            <person name="Lewis E.E."/>
            <person name="Goodrich-Blair H."/>
            <person name="Stock S.P."/>
            <person name="Adams B.J."/>
            <person name="Sternberg P.W."/>
            <person name="Mortazavi A."/>
        </authorList>
    </citation>
    <scope>NUCLEOTIDE SEQUENCE [LARGE SCALE GENOMIC DNA]</scope>
    <source>
        <strain evidence="2 3">ALL</strain>
    </source>
</reference>
<proteinExistence type="predicted"/>
<evidence type="ECO:0000313" key="3">
    <source>
        <dbReference type="Proteomes" id="UP000298663"/>
    </source>
</evidence>
<dbReference type="AlphaFoldDB" id="A0A4V6A1U4"/>
<feature type="chain" id="PRO_5020519399" evidence="1">
    <location>
        <begin position="16"/>
        <end position="147"/>
    </location>
</feature>
<evidence type="ECO:0000256" key="1">
    <source>
        <dbReference type="SAM" id="SignalP"/>
    </source>
</evidence>
<sequence>MNIVFVVVCLISVQAAPVPEEAYEVVRFLGSDDSVSQVVNANATDEFSGSTLPPEKEEDDMFIEESEVDKAKVQEQFMMSEDDTETAPPPLKEEEIPESLKTDTIDAKMIPDFVKGAKVNNAGGVVKDRKFEEAMEKAVPYDSNDFS</sequence>
<dbReference type="Proteomes" id="UP000298663">
    <property type="component" value="Unassembled WGS sequence"/>
</dbReference>
<reference evidence="2 3" key="2">
    <citation type="journal article" date="2019" name="G3 (Bethesda)">
        <title>Hybrid Assembly of the Genome of the Entomopathogenic Nematode Steinernema carpocapsae Identifies the X-Chromosome.</title>
        <authorList>
            <person name="Serra L."/>
            <person name="Macchietto M."/>
            <person name="Macias-Munoz A."/>
            <person name="McGill C.J."/>
            <person name="Rodriguez I.M."/>
            <person name="Rodriguez B."/>
            <person name="Murad R."/>
            <person name="Mortazavi A."/>
        </authorList>
    </citation>
    <scope>NUCLEOTIDE SEQUENCE [LARGE SCALE GENOMIC DNA]</scope>
    <source>
        <strain evidence="2 3">ALL</strain>
    </source>
</reference>
<comment type="caution">
    <text evidence="2">The sequence shown here is derived from an EMBL/GenBank/DDBJ whole genome shotgun (WGS) entry which is preliminary data.</text>
</comment>
<evidence type="ECO:0000313" key="2">
    <source>
        <dbReference type="EMBL" id="TKR76695.1"/>
    </source>
</evidence>
<organism evidence="2 3">
    <name type="scientific">Steinernema carpocapsae</name>
    <name type="common">Entomopathogenic nematode</name>
    <dbReference type="NCBI Taxonomy" id="34508"/>
    <lineage>
        <taxon>Eukaryota</taxon>
        <taxon>Metazoa</taxon>
        <taxon>Ecdysozoa</taxon>
        <taxon>Nematoda</taxon>
        <taxon>Chromadorea</taxon>
        <taxon>Rhabditida</taxon>
        <taxon>Tylenchina</taxon>
        <taxon>Panagrolaimomorpha</taxon>
        <taxon>Strongyloidoidea</taxon>
        <taxon>Steinernematidae</taxon>
        <taxon>Steinernema</taxon>
    </lineage>
</organism>
<dbReference type="OrthoDB" id="10445160at2759"/>
<gene>
    <name evidence="2" type="ORF">L596_017803</name>
</gene>
<dbReference type="EMBL" id="AZBU02000005">
    <property type="protein sequence ID" value="TKR76695.1"/>
    <property type="molecule type" value="Genomic_DNA"/>
</dbReference>
<protein>
    <submittedName>
        <fullName evidence="2">Uncharacterized protein</fullName>
    </submittedName>
</protein>
<feature type="signal peptide" evidence="1">
    <location>
        <begin position="1"/>
        <end position="15"/>
    </location>
</feature>
<keyword evidence="3" id="KW-1185">Reference proteome</keyword>
<name>A0A4V6A1U4_STECR</name>